<keyword evidence="5 8" id="KW-1133">Transmembrane helix</keyword>
<evidence type="ECO:0000256" key="1">
    <source>
        <dbReference type="ARBA" id="ARBA00004370"/>
    </source>
</evidence>
<dbReference type="OrthoDB" id="9802842at2"/>
<evidence type="ECO:0000313" key="9">
    <source>
        <dbReference type="EMBL" id="PNC16973.1"/>
    </source>
</evidence>
<evidence type="ECO:0000256" key="5">
    <source>
        <dbReference type="ARBA" id="ARBA00022989"/>
    </source>
</evidence>
<evidence type="ECO:0000256" key="7">
    <source>
        <dbReference type="ARBA" id="ARBA00023136"/>
    </source>
</evidence>
<comment type="subcellular location">
    <subcellularLocation>
        <location evidence="1">Membrane</location>
    </subcellularLocation>
</comment>
<protein>
    <submittedName>
        <fullName evidence="9">Succinate dehydrogenase/fumarate reductase cytochrome b subunit</fullName>
    </submittedName>
</protein>
<sequence length="233" mass="26035">MNALVKTICTFVTSSIGRKIIVALTGLCLVLFLAGHLAGNLLIFGGPEWINTYAHGLHSMPEAALWGIRLGLAVIFIIHIWLTIQLKLENHAAREPYVFKNTIKATLSSRYMIYTGLTILVFLIYHLYQYTLRVGYDPSQYTAFISDGKVETFDVYKMIVAGFSNVWCSAFYILAILMLFSHLRHGVQSIFQTVGADSRKIRPFYNFLAIAYGAVICLGFISVPVSVLLGIIK</sequence>
<evidence type="ECO:0000256" key="3">
    <source>
        <dbReference type="ARBA" id="ARBA00022692"/>
    </source>
</evidence>
<dbReference type="NCBIfam" id="TIGR02046">
    <property type="entry name" value="sdhC_b558_fam"/>
    <property type="match status" value="1"/>
</dbReference>
<proteinExistence type="predicted"/>
<dbReference type="InterPro" id="IPR034804">
    <property type="entry name" value="SQR/QFR_C/D"/>
</dbReference>
<name>A0A2N8HAU7_9BACT</name>
<dbReference type="Pfam" id="PF01127">
    <property type="entry name" value="Sdh_cyt"/>
    <property type="match status" value="1"/>
</dbReference>
<dbReference type="Gene3D" id="1.20.1300.10">
    <property type="entry name" value="Fumarate reductase/succinate dehydrogenase, transmembrane subunit"/>
    <property type="match status" value="1"/>
</dbReference>
<comment type="caution">
    <text evidence="9">The sequence shown here is derived from an EMBL/GenBank/DDBJ whole genome shotgun (WGS) entry which is preliminary data.</text>
</comment>
<dbReference type="GO" id="GO:0046872">
    <property type="term" value="F:metal ion binding"/>
    <property type="evidence" value="ECO:0007669"/>
    <property type="project" value="UniProtKB-KW"/>
</dbReference>
<dbReference type="GO" id="GO:0016020">
    <property type="term" value="C:membrane"/>
    <property type="evidence" value="ECO:0007669"/>
    <property type="project" value="UniProtKB-SubCell"/>
</dbReference>
<evidence type="ECO:0000256" key="6">
    <source>
        <dbReference type="ARBA" id="ARBA00023004"/>
    </source>
</evidence>
<feature type="transmembrane region" description="Helical" evidence="8">
    <location>
        <begin position="204"/>
        <end position="232"/>
    </location>
</feature>
<keyword evidence="6" id="KW-0408">Iron</keyword>
<evidence type="ECO:0000256" key="4">
    <source>
        <dbReference type="ARBA" id="ARBA00022723"/>
    </source>
</evidence>
<organism evidence="9 10">
    <name type="scientific">Akkermansia muciniphila</name>
    <dbReference type="NCBI Taxonomy" id="239935"/>
    <lineage>
        <taxon>Bacteria</taxon>
        <taxon>Pseudomonadati</taxon>
        <taxon>Verrucomicrobiota</taxon>
        <taxon>Verrucomicrobiia</taxon>
        <taxon>Verrucomicrobiales</taxon>
        <taxon>Akkermansiaceae</taxon>
        <taxon>Akkermansia</taxon>
    </lineage>
</organism>
<keyword evidence="4" id="KW-0479">Metal-binding</keyword>
<dbReference type="InterPro" id="IPR011138">
    <property type="entry name" value="Cytochrome_b-558"/>
</dbReference>
<evidence type="ECO:0000313" key="10">
    <source>
        <dbReference type="Proteomes" id="UP000236000"/>
    </source>
</evidence>
<dbReference type="SUPFAM" id="SSF81343">
    <property type="entry name" value="Fumarate reductase respiratory complex transmembrane subunits"/>
    <property type="match status" value="1"/>
</dbReference>
<evidence type="ECO:0000256" key="2">
    <source>
        <dbReference type="ARBA" id="ARBA00022617"/>
    </source>
</evidence>
<keyword evidence="3 8" id="KW-0812">Transmembrane</keyword>
<dbReference type="CDD" id="cd03498">
    <property type="entry name" value="SQR_TypeB_2_TM"/>
    <property type="match status" value="1"/>
</dbReference>
<feature type="transmembrane region" description="Helical" evidence="8">
    <location>
        <begin position="111"/>
        <end position="128"/>
    </location>
</feature>
<dbReference type="Proteomes" id="UP000236000">
    <property type="component" value="Unassembled WGS sequence"/>
</dbReference>
<gene>
    <name evidence="9" type="ORF">CXU22_09985</name>
</gene>
<keyword evidence="7 8" id="KW-0472">Membrane</keyword>
<dbReference type="EMBL" id="PJKA01000013">
    <property type="protein sequence ID" value="PNC16973.1"/>
    <property type="molecule type" value="Genomic_DNA"/>
</dbReference>
<dbReference type="AlphaFoldDB" id="A0A2N8HAU7"/>
<dbReference type="RefSeq" id="WP_102715081.1">
    <property type="nucleotide sequence ID" value="NZ_CABMLK010000002.1"/>
</dbReference>
<keyword evidence="2" id="KW-0349">Heme</keyword>
<accession>A0A2N8HAU7</accession>
<evidence type="ECO:0000256" key="8">
    <source>
        <dbReference type="SAM" id="Phobius"/>
    </source>
</evidence>
<feature type="transmembrane region" description="Helical" evidence="8">
    <location>
        <begin position="20"/>
        <end position="43"/>
    </location>
</feature>
<feature type="transmembrane region" description="Helical" evidence="8">
    <location>
        <begin position="159"/>
        <end position="183"/>
    </location>
</feature>
<dbReference type="InterPro" id="IPR000701">
    <property type="entry name" value="SuccDH_FuR_B_TM-su"/>
</dbReference>
<reference evidence="9 10" key="1">
    <citation type="journal article" date="2017" name="BMC Genomics">
        <title>Genome sequencing of 39 Akkermansia muciniphila isolates reveals its population structure, genomic and functional diverisity, and global distribution in mammalian gut microbiotas.</title>
        <authorList>
            <person name="Guo X."/>
            <person name="Li S."/>
            <person name="Zhang J."/>
            <person name="Wu F."/>
            <person name="Li X."/>
            <person name="Wu D."/>
            <person name="Zhang M."/>
            <person name="Ou Z."/>
            <person name="Jie Z."/>
            <person name="Yan Q."/>
            <person name="Li P."/>
            <person name="Yi J."/>
            <person name="Peng Y."/>
        </authorList>
    </citation>
    <scope>NUCLEOTIDE SEQUENCE [LARGE SCALE GENOMIC DNA]</scope>
    <source>
        <strain evidence="9 10">GP24</strain>
    </source>
</reference>
<feature type="transmembrane region" description="Helical" evidence="8">
    <location>
        <begin position="63"/>
        <end position="84"/>
    </location>
</feature>